<dbReference type="EMBL" id="BDIP01002087">
    <property type="protein sequence ID" value="GIQ85706.1"/>
    <property type="molecule type" value="Genomic_DNA"/>
</dbReference>
<dbReference type="GO" id="GO:0006289">
    <property type="term" value="P:nucleotide-excision repair"/>
    <property type="evidence" value="ECO:0007669"/>
    <property type="project" value="TreeGrafter"/>
</dbReference>
<evidence type="ECO:0000256" key="2">
    <source>
        <dbReference type="ARBA" id="ARBA00022801"/>
    </source>
</evidence>
<dbReference type="CDD" id="cd00056">
    <property type="entry name" value="ENDO3c"/>
    <property type="match status" value="1"/>
</dbReference>
<keyword evidence="9" id="KW-1185">Reference proteome</keyword>
<organism evidence="8 9">
    <name type="scientific">Kipferlia bialata</name>
    <dbReference type="NCBI Taxonomy" id="797122"/>
    <lineage>
        <taxon>Eukaryota</taxon>
        <taxon>Metamonada</taxon>
        <taxon>Carpediemonas-like organisms</taxon>
        <taxon>Kipferlia</taxon>
    </lineage>
</organism>
<evidence type="ECO:0000256" key="1">
    <source>
        <dbReference type="ARBA" id="ARBA00022763"/>
    </source>
</evidence>
<gene>
    <name evidence="8" type="ORF">KIPB_007419</name>
</gene>
<feature type="domain" description="HhH-GPD" evidence="7">
    <location>
        <begin position="262"/>
        <end position="408"/>
    </location>
</feature>
<dbReference type="SMART" id="SM00478">
    <property type="entry name" value="ENDO3c"/>
    <property type="match status" value="1"/>
</dbReference>
<keyword evidence="4" id="KW-0456">Lyase</keyword>
<name>A0A9K3GKL0_9EUKA</name>
<evidence type="ECO:0000313" key="9">
    <source>
        <dbReference type="Proteomes" id="UP000265618"/>
    </source>
</evidence>
<reference evidence="8 9" key="1">
    <citation type="journal article" date="2018" name="PLoS ONE">
        <title>The draft genome of Kipferlia bialata reveals reductive genome evolution in fornicate parasites.</title>
        <authorList>
            <person name="Tanifuji G."/>
            <person name="Takabayashi S."/>
            <person name="Kume K."/>
            <person name="Takagi M."/>
            <person name="Nakayama T."/>
            <person name="Kamikawa R."/>
            <person name="Inagaki Y."/>
            <person name="Hashimoto T."/>
        </authorList>
    </citation>
    <scope>NUCLEOTIDE SEQUENCE [LARGE SCALE GENOMIC DNA]</scope>
    <source>
        <strain evidence="8">NY0173</strain>
    </source>
</reference>
<dbReference type="Gene3D" id="1.10.1670.10">
    <property type="entry name" value="Helix-hairpin-Helix base-excision DNA repair enzymes (C-terminal)"/>
    <property type="match status" value="1"/>
</dbReference>
<accession>A0A9K3GKL0</accession>
<dbReference type="GO" id="GO:0016829">
    <property type="term" value="F:lyase activity"/>
    <property type="evidence" value="ECO:0007669"/>
    <property type="project" value="UniProtKB-KW"/>
</dbReference>
<dbReference type="PANTHER" id="PTHR43286">
    <property type="entry name" value="ENDONUCLEASE III-LIKE PROTEIN 1"/>
    <property type="match status" value="1"/>
</dbReference>
<dbReference type="SUPFAM" id="SSF48150">
    <property type="entry name" value="DNA-glycosylase"/>
    <property type="match status" value="1"/>
</dbReference>
<keyword evidence="3" id="KW-0234">DNA repair</keyword>
<dbReference type="GO" id="GO:0000703">
    <property type="term" value="F:oxidized pyrimidine nucleobase lesion DNA N-glycosylase activity"/>
    <property type="evidence" value="ECO:0007669"/>
    <property type="project" value="TreeGrafter"/>
</dbReference>
<dbReference type="GO" id="GO:0005634">
    <property type="term" value="C:nucleus"/>
    <property type="evidence" value="ECO:0007669"/>
    <property type="project" value="TreeGrafter"/>
</dbReference>
<dbReference type="InterPro" id="IPR003265">
    <property type="entry name" value="HhH-GPD_domain"/>
</dbReference>
<proteinExistence type="predicted"/>
<comment type="caution">
    <text evidence="8">The sequence shown here is derived from an EMBL/GenBank/DDBJ whole genome shotgun (WGS) entry which is preliminary data.</text>
</comment>
<feature type="region of interest" description="Disordered" evidence="6">
    <location>
        <begin position="67"/>
        <end position="93"/>
    </location>
</feature>
<keyword evidence="2" id="KW-0378">Hydrolase</keyword>
<dbReference type="InterPro" id="IPR011257">
    <property type="entry name" value="DNA_glycosylase"/>
</dbReference>
<feature type="region of interest" description="Disordered" evidence="6">
    <location>
        <begin position="250"/>
        <end position="274"/>
    </location>
</feature>
<dbReference type="OrthoDB" id="2099276at2759"/>
<dbReference type="Gene3D" id="1.10.340.30">
    <property type="entry name" value="Hypothetical protein, domain 2"/>
    <property type="match status" value="1"/>
</dbReference>
<dbReference type="Proteomes" id="UP000265618">
    <property type="component" value="Unassembled WGS sequence"/>
</dbReference>
<dbReference type="Pfam" id="PF00730">
    <property type="entry name" value="HhH-GPD"/>
    <property type="match status" value="1"/>
</dbReference>
<evidence type="ECO:0000256" key="6">
    <source>
        <dbReference type="SAM" id="MobiDB-lite"/>
    </source>
</evidence>
<evidence type="ECO:0000256" key="4">
    <source>
        <dbReference type="ARBA" id="ARBA00023239"/>
    </source>
</evidence>
<evidence type="ECO:0000259" key="7">
    <source>
        <dbReference type="SMART" id="SM00478"/>
    </source>
</evidence>
<dbReference type="InterPro" id="IPR023170">
    <property type="entry name" value="HhH_base_excis_C"/>
</dbReference>
<keyword evidence="5" id="KW-0326">Glycosidase</keyword>
<evidence type="ECO:0000313" key="8">
    <source>
        <dbReference type="EMBL" id="GIQ85706.1"/>
    </source>
</evidence>
<dbReference type="GO" id="GO:0003906">
    <property type="term" value="F:DNA-(apurinic or apyrimidinic site) endonuclease activity"/>
    <property type="evidence" value="ECO:0007669"/>
    <property type="project" value="TreeGrafter"/>
</dbReference>
<evidence type="ECO:0000256" key="5">
    <source>
        <dbReference type="ARBA" id="ARBA00023295"/>
    </source>
</evidence>
<feature type="region of interest" description="Disordered" evidence="6">
    <location>
        <begin position="206"/>
        <end position="236"/>
    </location>
</feature>
<dbReference type="PANTHER" id="PTHR43286:SF1">
    <property type="entry name" value="ENDONUCLEASE III-LIKE PROTEIN 1"/>
    <property type="match status" value="1"/>
</dbReference>
<dbReference type="GO" id="GO:0006285">
    <property type="term" value="P:base-excision repair, AP site formation"/>
    <property type="evidence" value="ECO:0007669"/>
    <property type="project" value="TreeGrafter"/>
</dbReference>
<sequence length="449" mass="48029">MGGSRPRRHGVHYARLESSTVGGDGITSEAGAVLTASRASGPRRASSRVTLAKEEGSEVIPVIAKTRRKGNSTKAQAKNTKKAETHVLPVPTKPEPSNFAEVWDILTAWRQGVVAPVDEHGAHTLSLKGSSVEQRQLHFLIGLMLSSQTKDAVTSAAMVRLHRWGKERRDRMEEGERGTGVKEEGEGLLSVLSGIRVKREHTLVKTEGQAGSVPGTETEAVSTKAAPPAPSKGAVSGVRAQNLLDLDSLYAPGSSKEEAPTAHAPAPADASEDMGLGGGFTLDDLLAIPERELDVVLSTVGFHTRKASYIKAAAVSIRDKGFPASYSDFMALKGVGTKMTELAMQLCHGHTVGVSVDTHVNRISQRLGWAGTLALPNRPEQTKADLEDWLPQQHWGTINPTLVGFGQLICHGNRPLCHECPLMQGQGKDGRGLCPWGRKYAKSKGKIVK</sequence>
<protein>
    <recommendedName>
        <fullName evidence="7">HhH-GPD domain-containing protein</fullName>
    </recommendedName>
</protein>
<dbReference type="AlphaFoldDB" id="A0A9K3GKL0"/>
<evidence type="ECO:0000256" key="3">
    <source>
        <dbReference type="ARBA" id="ARBA00023204"/>
    </source>
</evidence>
<keyword evidence="1" id="KW-0227">DNA damage</keyword>